<dbReference type="AlphaFoldDB" id="A0A9P4J5Q6"/>
<evidence type="ECO:0000256" key="2">
    <source>
        <dbReference type="ARBA" id="ARBA00023006"/>
    </source>
</evidence>
<dbReference type="Pfam" id="PF00069">
    <property type="entry name" value="Pkinase"/>
    <property type="match status" value="1"/>
</dbReference>
<comment type="caution">
    <text evidence="5">The sequence shown here is derived from an EMBL/GenBank/DDBJ whole genome shotgun (WGS) entry which is preliminary data.</text>
</comment>
<evidence type="ECO:0000313" key="6">
    <source>
        <dbReference type="Proteomes" id="UP000799439"/>
    </source>
</evidence>
<dbReference type="SUPFAM" id="SSF56112">
    <property type="entry name" value="Protein kinase-like (PK-like)"/>
    <property type="match status" value="1"/>
</dbReference>
<dbReference type="InterPro" id="IPR011009">
    <property type="entry name" value="Kinase-like_dom_sf"/>
</dbReference>
<organism evidence="5 6">
    <name type="scientific">Myriangium duriaei CBS 260.36</name>
    <dbReference type="NCBI Taxonomy" id="1168546"/>
    <lineage>
        <taxon>Eukaryota</taxon>
        <taxon>Fungi</taxon>
        <taxon>Dikarya</taxon>
        <taxon>Ascomycota</taxon>
        <taxon>Pezizomycotina</taxon>
        <taxon>Dothideomycetes</taxon>
        <taxon>Dothideomycetidae</taxon>
        <taxon>Myriangiales</taxon>
        <taxon>Myriangiaceae</taxon>
        <taxon>Myriangium</taxon>
    </lineage>
</organism>
<dbReference type="GO" id="GO:0005524">
    <property type="term" value="F:ATP binding"/>
    <property type="evidence" value="ECO:0007669"/>
    <property type="project" value="InterPro"/>
</dbReference>
<comment type="subcellular location">
    <subcellularLocation>
        <location evidence="1">Preautophagosomal structure membrane</location>
        <topology evidence="1">Peripheral membrane protein</topology>
    </subcellularLocation>
</comment>
<dbReference type="GO" id="GO:0010506">
    <property type="term" value="P:regulation of autophagy"/>
    <property type="evidence" value="ECO:0007669"/>
    <property type="project" value="InterPro"/>
</dbReference>
<dbReference type="InterPro" id="IPR008271">
    <property type="entry name" value="Ser/Thr_kinase_AS"/>
</dbReference>
<name>A0A9P4J5Q6_9PEZI</name>
<dbReference type="PROSITE" id="PS00108">
    <property type="entry name" value="PROTEIN_KINASE_ST"/>
    <property type="match status" value="1"/>
</dbReference>
<dbReference type="CDD" id="cd14014">
    <property type="entry name" value="STKc_PknB_like"/>
    <property type="match status" value="1"/>
</dbReference>
<gene>
    <name evidence="5" type="ORF">K461DRAFT_217144</name>
</gene>
<evidence type="ECO:0000256" key="3">
    <source>
        <dbReference type="ARBA" id="ARBA00030237"/>
    </source>
</evidence>
<evidence type="ECO:0000256" key="1">
    <source>
        <dbReference type="ARBA" id="ARBA00004623"/>
    </source>
</evidence>
<dbReference type="GO" id="GO:0004674">
    <property type="term" value="F:protein serine/threonine kinase activity"/>
    <property type="evidence" value="ECO:0007669"/>
    <property type="project" value="InterPro"/>
</dbReference>
<keyword evidence="6" id="KW-1185">Reference proteome</keyword>
<feature type="domain" description="Protein kinase" evidence="4">
    <location>
        <begin position="1"/>
        <end position="209"/>
    </location>
</feature>
<reference evidence="5" key="1">
    <citation type="journal article" date="2020" name="Stud. Mycol.">
        <title>101 Dothideomycetes genomes: a test case for predicting lifestyles and emergence of pathogens.</title>
        <authorList>
            <person name="Haridas S."/>
            <person name="Albert R."/>
            <person name="Binder M."/>
            <person name="Bloem J."/>
            <person name="Labutti K."/>
            <person name="Salamov A."/>
            <person name="Andreopoulos B."/>
            <person name="Baker S."/>
            <person name="Barry K."/>
            <person name="Bills G."/>
            <person name="Bluhm B."/>
            <person name="Cannon C."/>
            <person name="Castanera R."/>
            <person name="Culley D."/>
            <person name="Daum C."/>
            <person name="Ezra D."/>
            <person name="Gonzalez J."/>
            <person name="Henrissat B."/>
            <person name="Kuo A."/>
            <person name="Liang C."/>
            <person name="Lipzen A."/>
            <person name="Lutzoni F."/>
            <person name="Magnuson J."/>
            <person name="Mondo S."/>
            <person name="Nolan M."/>
            <person name="Ohm R."/>
            <person name="Pangilinan J."/>
            <person name="Park H.-J."/>
            <person name="Ramirez L."/>
            <person name="Alfaro M."/>
            <person name="Sun H."/>
            <person name="Tritt A."/>
            <person name="Yoshinaga Y."/>
            <person name="Zwiers L.-H."/>
            <person name="Turgeon B."/>
            <person name="Goodwin S."/>
            <person name="Spatafora J."/>
            <person name="Crous P."/>
            <person name="Grigoriev I."/>
        </authorList>
    </citation>
    <scope>NUCLEOTIDE SEQUENCE</scope>
    <source>
        <strain evidence="5">CBS 260.36</strain>
    </source>
</reference>
<dbReference type="Gene3D" id="1.10.510.10">
    <property type="entry name" value="Transferase(Phosphotransferase) domain 1"/>
    <property type="match status" value="1"/>
</dbReference>
<sequence>FVLLQELYDGDWSRVYKMAERTTGRLVAVKVIKPQTNIKLVNNIVEEVKFLGSLKHPRILEVEAIDETDEGFKVRMEYLPLGDLRAYVDLHGTLKDSPAARFTDQILDALAFLHGQKLVHRDIKPGNIMISALVPFEVKLTDLGLIKVIEAGKNVHLTQCGSPAYMAPEIWDGHPSKGKAAVGARQDQKIDIWALGVTLWFTLCKEHPF</sequence>
<accession>A0A9P4J5Q6</accession>
<dbReference type="EMBL" id="ML996083">
    <property type="protein sequence ID" value="KAF2155304.1"/>
    <property type="molecule type" value="Genomic_DNA"/>
</dbReference>
<feature type="non-terminal residue" evidence="5">
    <location>
        <position position="1"/>
    </location>
</feature>
<keyword evidence="2" id="KW-0072">Autophagy</keyword>
<evidence type="ECO:0000313" key="5">
    <source>
        <dbReference type="EMBL" id="KAF2155304.1"/>
    </source>
</evidence>
<dbReference type="OrthoDB" id="3637111at2759"/>
<protein>
    <recommendedName>
        <fullName evidence="3">Autophagy-related protein 1</fullName>
    </recommendedName>
</protein>
<feature type="non-terminal residue" evidence="5">
    <location>
        <position position="209"/>
    </location>
</feature>
<dbReference type="GO" id="GO:0034045">
    <property type="term" value="C:phagophore assembly site membrane"/>
    <property type="evidence" value="ECO:0007669"/>
    <property type="project" value="UniProtKB-SubCell"/>
</dbReference>
<dbReference type="GO" id="GO:0006914">
    <property type="term" value="P:autophagy"/>
    <property type="evidence" value="ECO:0007669"/>
    <property type="project" value="UniProtKB-KW"/>
</dbReference>
<dbReference type="SMART" id="SM00220">
    <property type="entry name" value="S_TKc"/>
    <property type="match status" value="1"/>
</dbReference>
<dbReference type="InterPro" id="IPR045269">
    <property type="entry name" value="Atg1-like"/>
</dbReference>
<evidence type="ECO:0000259" key="4">
    <source>
        <dbReference type="PROSITE" id="PS50011"/>
    </source>
</evidence>
<proteinExistence type="predicted"/>
<keyword evidence="5" id="KW-0808">Transferase</keyword>
<dbReference type="Proteomes" id="UP000799439">
    <property type="component" value="Unassembled WGS sequence"/>
</dbReference>
<dbReference type="InterPro" id="IPR000719">
    <property type="entry name" value="Prot_kinase_dom"/>
</dbReference>
<keyword evidence="5" id="KW-0418">Kinase</keyword>
<dbReference type="PANTHER" id="PTHR24348">
    <property type="entry name" value="SERINE/THREONINE-PROTEIN KINASE UNC-51-RELATED"/>
    <property type="match status" value="1"/>
</dbReference>
<dbReference type="PANTHER" id="PTHR24348:SF68">
    <property type="entry name" value="SERINE_THREONINE-PROTEIN KINASE ATG1C"/>
    <property type="match status" value="1"/>
</dbReference>
<dbReference type="PROSITE" id="PS50011">
    <property type="entry name" value="PROTEIN_KINASE_DOM"/>
    <property type="match status" value="1"/>
</dbReference>